<evidence type="ECO:0000256" key="1">
    <source>
        <dbReference type="SAM" id="Phobius"/>
    </source>
</evidence>
<comment type="caution">
    <text evidence="2">The sequence shown here is derived from an EMBL/GenBank/DDBJ whole genome shotgun (WGS) entry which is preliminary data.</text>
</comment>
<reference evidence="2 3" key="1">
    <citation type="submission" date="2019-05" db="EMBL/GenBank/DDBJ databases">
        <title>Another draft genome of Portunus trituberculatus and its Hox gene families provides insights of decapod evolution.</title>
        <authorList>
            <person name="Jeong J.-H."/>
            <person name="Song I."/>
            <person name="Kim S."/>
            <person name="Choi T."/>
            <person name="Kim D."/>
            <person name="Ryu S."/>
            <person name="Kim W."/>
        </authorList>
    </citation>
    <scope>NUCLEOTIDE SEQUENCE [LARGE SCALE GENOMIC DNA]</scope>
    <source>
        <tissue evidence="2">Muscle</tissue>
    </source>
</reference>
<sequence>MSVPWSGNKHIHQQGFQGEMATMTNSGSGNKELRLFLPQMRVWALLLAVLAVVCMMAGVAEAMPAPQRPGFIARRTFGFRRVINNRRKASRPSSSCTNQGLFVVCR</sequence>
<accession>A0A5B7EQM4</accession>
<keyword evidence="1" id="KW-1133">Transmembrane helix</keyword>
<keyword evidence="1" id="KW-0472">Membrane</keyword>
<keyword evidence="1" id="KW-0812">Transmembrane</keyword>
<gene>
    <name evidence="2" type="ORF">E2C01_029920</name>
</gene>
<dbReference type="AlphaFoldDB" id="A0A5B7EQM4"/>
<evidence type="ECO:0000313" key="3">
    <source>
        <dbReference type="Proteomes" id="UP000324222"/>
    </source>
</evidence>
<protein>
    <submittedName>
        <fullName evidence="2">Uncharacterized protein</fullName>
    </submittedName>
</protein>
<feature type="transmembrane region" description="Helical" evidence="1">
    <location>
        <begin position="42"/>
        <end position="60"/>
    </location>
</feature>
<organism evidence="2 3">
    <name type="scientific">Portunus trituberculatus</name>
    <name type="common">Swimming crab</name>
    <name type="synonym">Neptunus trituberculatus</name>
    <dbReference type="NCBI Taxonomy" id="210409"/>
    <lineage>
        <taxon>Eukaryota</taxon>
        <taxon>Metazoa</taxon>
        <taxon>Ecdysozoa</taxon>
        <taxon>Arthropoda</taxon>
        <taxon>Crustacea</taxon>
        <taxon>Multicrustacea</taxon>
        <taxon>Malacostraca</taxon>
        <taxon>Eumalacostraca</taxon>
        <taxon>Eucarida</taxon>
        <taxon>Decapoda</taxon>
        <taxon>Pleocyemata</taxon>
        <taxon>Brachyura</taxon>
        <taxon>Eubrachyura</taxon>
        <taxon>Portunoidea</taxon>
        <taxon>Portunidae</taxon>
        <taxon>Portuninae</taxon>
        <taxon>Portunus</taxon>
    </lineage>
</organism>
<dbReference type="EMBL" id="VSRR010003524">
    <property type="protein sequence ID" value="MPC36462.1"/>
    <property type="molecule type" value="Genomic_DNA"/>
</dbReference>
<proteinExistence type="predicted"/>
<evidence type="ECO:0000313" key="2">
    <source>
        <dbReference type="EMBL" id="MPC36462.1"/>
    </source>
</evidence>
<dbReference type="Proteomes" id="UP000324222">
    <property type="component" value="Unassembled WGS sequence"/>
</dbReference>
<keyword evidence="3" id="KW-1185">Reference proteome</keyword>
<name>A0A5B7EQM4_PORTR</name>